<feature type="region of interest" description="Disordered" evidence="1">
    <location>
        <begin position="450"/>
        <end position="488"/>
    </location>
</feature>
<feature type="transmembrane region" description="Helical" evidence="2">
    <location>
        <begin position="340"/>
        <end position="359"/>
    </location>
</feature>
<keyword evidence="2" id="KW-0812">Transmembrane</keyword>
<accession>A0A1C3PB61</accession>
<evidence type="ECO:0000256" key="2">
    <source>
        <dbReference type="SAM" id="Phobius"/>
    </source>
</evidence>
<feature type="transmembrane region" description="Helical" evidence="2">
    <location>
        <begin position="60"/>
        <end position="80"/>
    </location>
</feature>
<evidence type="ECO:0000313" key="4">
    <source>
        <dbReference type="Proteomes" id="UP000199013"/>
    </source>
</evidence>
<feature type="transmembrane region" description="Helical" evidence="2">
    <location>
        <begin position="426"/>
        <end position="446"/>
    </location>
</feature>
<organism evidence="3 4">
    <name type="scientific">Candidatus Protofrankia californiensis</name>
    <dbReference type="NCBI Taxonomy" id="1839754"/>
    <lineage>
        <taxon>Bacteria</taxon>
        <taxon>Bacillati</taxon>
        <taxon>Actinomycetota</taxon>
        <taxon>Actinomycetes</taxon>
        <taxon>Frankiales</taxon>
        <taxon>Frankiaceae</taxon>
        <taxon>Protofrankia</taxon>
    </lineage>
</organism>
<gene>
    <name evidence="3" type="ORF">FDG2_5145</name>
</gene>
<feature type="region of interest" description="Disordered" evidence="1">
    <location>
        <begin position="1"/>
        <end position="31"/>
    </location>
</feature>
<feature type="compositionally biased region" description="Basic and acidic residues" evidence="1">
    <location>
        <begin position="479"/>
        <end position="488"/>
    </location>
</feature>
<feature type="transmembrane region" description="Helical" evidence="2">
    <location>
        <begin position="261"/>
        <end position="280"/>
    </location>
</feature>
<evidence type="ECO:0000256" key="1">
    <source>
        <dbReference type="SAM" id="MobiDB-lite"/>
    </source>
</evidence>
<feature type="compositionally biased region" description="Basic and acidic residues" evidence="1">
    <location>
        <begin position="1"/>
        <end position="12"/>
    </location>
</feature>
<reference evidence="4" key="1">
    <citation type="submission" date="2016-02" db="EMBL/GenBank/DDBJ databases">
        <authorList>
            <person name="Wibberg D."/>
        </authorList>
    </citation>
    <scope>NUCLEOTIDE SEQUENCE [LARGE SCALE GENOMIC DNA]</scope>
</reference>
<dbReference type="Proteomes" id="UP000199013">
    <property type="component" value="Unassembled WGS sequence"/>
</dbReference>
<name>A0A1C3PB61_9ACTN</name>
<keyword evidence="4" id="KW-1185">Reference proteome</keyword>
<feature type="compositionally biased region" description="Low complexity" evidence="1">
    <location>
        <begin position="458"/>
        <end position="469"/>
    </location>
</feature>
<keyword evidence="2" id="KW-1133">Transmembrane helix</keyword>
<feature type="transmembrane region" description="Helical" evidence="2">
    <location>
        <begin position="287"/>
        <end position="308"/>
    </location>
</feature>
<sequence length="488" mass="50623">MGLLVERRKDHAMATSATPVSDGPERPDDKRPLAAAERAEYERLRRAAAVRHSRLRTAGASVLLLLAFLLAPLGVVAVWADSEVSDADRYVETVDPLATEPAVQNMVIDRLTNRVVSNVDVDQVTAALATALANTGAPPIVVDHADALSGALMNALTAAVHQVVQGAVTSDQFAQAWENANRRAHAAVVKVITGQGSSAVQATDNTIVLDIGTVVDNVQQRLVDTGFEKAGNIPDVDRQIVLLQTDELQTAQGAMRLLDILGTWLPVVIVVLAALGVWLAPSHRIGLMVAGIGIGVMMIVLLVGLAVLRQLYVDSVPPGTQPQDAAATIFDTLVRFLRDSTRTVLVIAVITVVAGYLYGPGRGARAIRSGAARATGATGRAVARAGLRTGGAGRWLARHSRLTTGIVIGAGALALALWNYPTPASIALVLLIVVVTLALLGVLAAAGTQPTPAGPDGGPTDAAAGPPTTLTQTGSSRGRPVDRPPDSG</sequence>
<keyword evidence="2" id="KW-0472">Membrane</keyword>
<dbReference type="AlphaFoldDB" id="A0A1C3PB61"/>
<protein>
    <submittedName>
        <fullName evidence="3">Integral membrane protein</fullName>
    </submittedName>
</protein>
<evidence type="ECO:0000313" key="3">
    <source>
        <dbReference type="EMBL" id="SBW27075.1"/>
    </source>
</evidence>
<dbReference type="EMBL" id="FLUV01002160">
    <property type="protein sequence ID" value="SBW27075.1"/>
    <property type="molecule type" value="Genomic_DNA"/>
</dbReference>
<feature type="transmembrane region" description="Helical" evidence="2">
    <location>
        <begin position="402"/>
        <end position="420"/>
    </location>
</feature>
<proteinExistence type="predicted"/>